<dbReference type="InterPro" id="IPR050660">
    <property type="entry name" value="NEK_Ser/Thr_kinase"/>
</dbReference>
<protein>
    <submittedName>
        <fullName evidence="7">Serine threonine- kinase H1</fullName>
    </submittedName>
</protein>
<name>A0AAI8Z744_9PEZI</name>
<dbReference type="PANTHER" id="PTHR43671">
    <property type="entry name" value="SERINE/THREONINE-PROTEIN KINASE NEK"/>
    <property type="match status" value="1"/>
</dbReference>
<feature type="domain" description="Protein kinase" evidence="6">
    <location>
        <begin position="245"/>
        <end position="527"/>
    </location>
</feature>
<dbReference type="InterPro" id="IPR008271">
    <property type="entry name" value="Ser/Thr_kinase_AS"/>
</dbReference>
<dbReference type="Pfam" id="PF00069">
    <property type="entry name" value="Pkinase"/>
    <property type="match status" value="1"/>
</dbReference>
<dbReference type="Proteomes" id="UP001296104">
    <property type="component" value="Unassembled WGS sequence"/>
</dbReference>
<sequence>MSMGGQPALIGGPSPLMGGGFGGAPVPPALGGGMGGRRMSMGGPSPLMGGGMPQAGGFGMPPGLGGGMRGRRMSMGGPSPLMGGGMPQAGGFGMPPGLGGGMRGRRMSVGGPPHMMGGGGPLGNRFNGGGMPADSRGHVFDPTRAARGASPSRGGGMPGPSGHPRQQSPSRGRVFDPTRAIRDASPDRGIQRRQSRGRMVDLPRRARSPSRGAPPAMPRSILKTPTPRFDSFSSSSELAHGGQRYDKVKNLKTGGMSVAIILLRGRRDGKYYVEKRVSVSDNFKARRAEAELDTLKKVRGQKHLNQLIEYSMLPGGQMSLILEYCDRQSVEAKIAETIRTGGGNFGESALWNIAMCVADGLAFLHNGIQDTAKSNRGPKDWDTMCHLDLKPCNIFISSTGGEFGESRIVLADFGCVVKYSDIMSGKEDYRRQGCGTLPWYPPEGIVAMQGGKGGYGTRTDVFMLGATIHAVGRLSPEVPIRPKLLSDSPCGSYYSADINTFVKKLVAHDFNERPSARRVAVAARSKLEGMVKISRRRLHFH</sequence>
<dbReference type="InterPro" id="IPR011009">
    <property type="entry name" value="Kinase-like_dom_sf"/>
</dbReference>
<dbReference type="EMBL" id="CAVMBE010000091">
    <property type="protein sequence ID" value="CAK4033679.1"/>
    <property type="molecule type" value="Genomic_DNA"/>
</dbReference>
<dbReference type="AlphaFoldDB" id="A0AAI8Z744"/>
<evidence type="ECO:0000256" key="1">
    <source>
        <dbReference type="ARBA" id="ARBA00022679"/>
    </source>
</evidence>
<reference evidence="7" key="1">
    <citation type="submission" date="2023-11" db="EMBL/GenBank/DDBJ databases">
        <authorList>
            <person name="Alioto T."/>
            <person name="Alioto T."/>
            <person name="Gomez Garrido J."/>
        </authorList>
    </citation>
    <scope>NUCLEOTIDE SEQUENCE</scope>
</reference>
<evidence type="ECO:0000256" key="3">
    <source>
        <dbReference type="ARBA" id="ARBA00022777"/>
    </source>
</evidence>
<evidence type="ECO:0000259" key="6">
    <source>
        <dbReference type="PROSITE" id="PS50011"/>
    </source>
</evidence>
<accession>A0AAI8Z744</accession>
<dbReference type="InterPro" id="IPR000719">
    <property type="entry name" value="Prot_kinase_dom"/>
</dbReference>
<proteinExistence type="predicted"/>
<keyword evidence="3 7" id="KW-0418">Kinase</keyword>
<dbReference type="SMART" id="SM00220">
    <property type="entry name" value="S_TKc"/>
    <property type="match status" value="1"/>
</dbReference>
<evidence type="ECO:0000313" key="7">
    <source>
        <dbReference type="EMBL" id="CAK4033679.1"/>
    </source>
</evidence>
<evidence type="ECO:0000256" key="5">
    <source>
        <dbReference type="SAM" id="MobiDB-lite"/>
    </source>
</evidence>
<evidence type="ECO:0000256" key="4">
    <source>
        <dbReference type="ARBA" id="ARBA00022840"/>
    </source>
</evidence>
<dbReference type="PANTHER" id="PTHR43671:SF85">
    <property type="entry name" value="KINASE, PUTATIVE-RELATED"/>
    <property type="match status" value="1"/>
</dbReference>
<dbReference type="GO" id="GO:0004674">
    <property type="term" value="F:protein serine/threonine kinase activity"/>
    <property type="evidence" value="ECO:0007669"/>
    <property type="project" value="TreeGrafter"/>
</dbReference>
<feature type="compositionally biased region" description="Gly residues" evidence="5">
    <location>
        <begin position="116"/>
        <end position="131"/>
    </location>
</feature>
<feature type="compositionally biased region" description="Low complexity" evidence="5">
    <location>
        <begin position="209"/>
        <end position="220"/>
    </location>
</feature>
<keyword evidence="2" id="KW-0547">Nucleotide-binding</keyword>
<dbReference type="PROSITE" id="PS00108">
    <property type="entry name" value="PROTEIN_KINASE_ST"/>
    <property type="match status" value="1"/>
</dbReference>
<keyword evidence="4" id="KW-0067">ATP-binding</keyword>
<evidence type="ECO:0000256" key="2">
    <source>
        <dbReference type="ARBA" id="ARBA00022741"/>
    </source>
</evidence>
<dbReference type="GO" id="GO:0005524">
    <property type="term" value="F:ATP binding"/>
    <property type="evidence" value="ECO:0007669"/>
    <property type="project" value="UniProtKB-KW"/>
</dbReference>
<keyword evidence="8" id="KW-1185">Reference proteome</keyword>
<evidence type="ECO:0000313" key="8">
    <source>
        <dbReference type="Proteomes" id="UP001296104"/>
    </source>
</evidence>
<dbReference type="CDD" id="cd00180">
    <property type="entry name" value="PKc"/>
    <property type="match status" value="1"/>
</dbReference>
<feature type="compositionally biased region" description="Basic and acidic residues" evidence="5">
    <location>
        <begin position="173"/>
        <end position="190"/>
    </location>
</feature>
<organism evidence="7 8">
    <name type="scientific">Lecanosticta acicola</name>
    <dbReference type="NCBI Taxonomy" id="111012"/>
    <lineage>
        <taxon>Eukaryota</taxon>
        <taxon>Fungi</taxon>
        <taxon>Dikarya</taxon>
        <taxon>Ascomycota</taxon>
        <taxon>Pezizomycotina</taxon>
        <taxon>Dothideomycetes</taxon>
        <taxon>Dothideomycetidae</taxon>
        <taxon>Mycosphaerellales</taxon>
        <taxon>Mycosphaerellaceae</taxon>
        <taxon>Lecanosticta</taxon>
    </lineage>
</organism>
<dbReference type="SUPFAM" id="SSF56112">
    <property type="entry name" value="Protein kinase-like (PK-like)"/>
    <property type="match status" value="1"/>
</dbReference>
<dbReference type="Gene3D" id="1.10.510.10">
    <property type="entry name" value="Transferase(Phosphotransferase) domain 1"/>
    <property type="match status" value="1"/>
</dbReference>
<dbReference type="PROSITE" id="PS50011">
    <property type="entry name" value="PROTEIN_KINASE_DOM"/>
    <property type="match status" value="1"/>
</dbReference>
<keyword evidence="1" id="KW-0808">Transferase</keyword>
<feature type="region of interest" description="Disordered" evidence="5">
    <location>
        <begin position="116"/>
        <end position="241"/>
    </location>
</feature>
<comment type="caution">
    <text evidence="7">The sequence shown here is derived from an EMBL/GenBank/DDBJ whole genome shotgun (WGS) entry which is preliminary data.</text>
</comment>
<gene>
    <name evidence="7" type="ORF">LECACI_7A008837</name>
</gene>